<keyword evidence="3" id="KW-0804">Transcription</keyword>
<dbReference type="Proteomes" id="UP000094112">
    <property type="component" value="Unassembled WGS sequence"/>
</dbReference>
<evidence type="ECO:0000313" key="8">
    <source>
        <dbReference type="Proteomes" id="UP000094112"/>
    </source>
</evidence>
<keyword evidence="2" id="KW-0238">DNA-binding</keyword>
<dbReference type="GeneID" id="30202716"/>
<dbReference type="Gene3D" id="4.10.240.10">
    <property type="entry name" value="Zn(2)-C6 fungal-type DNA-binding domain"/>
    <property type="match status" value="1"/>
</dbReference>
<feature type="region of interest" description="Disordered" evidence="5">
    <location>
        <begin position="430"/>
        <end position="470"/>
    </location>
</feature>
<feature type="domain" description="Zn(2)-C6 fungal-type" evidence="6">
    <location>
        <begin position="16"/>
        <end position="44"/>
    </location>
</feature>
<dbReference type="PROSITE" id="PS00463">
    <property type="entry name" value="ZN2_CY6_FUNGAL_1"/>
    <property type="match status" value="1"/>
</dbReference>
<dbReference type="InterPro" id="IPR050675">
    <property type="entry name" value="OAF3"/>
</dbReference>
<dbReference type="GO" id="GO:0000981">
    <property type="term" value="F:DNA-binding transcription factor activity, RNA polymerase II-specific"/>
    <property type="evidence" value="ECO:0007669"/>
    <property type="project" value="InterPro"/>
</dbReference>
<dbReference type="SMART" id="SM00066">
    <property type="entry name" value="GAL4"/>
    <property type="match status" value="1"/>
</dbReference>
<evidence type="ECO:0000256" key="5">
    <source>
        <dbReference type="SAM" id="MobiDB-lite"/>
    </source>
</evidence>
<evidence type="ECO:0000256" key="4">
    <source>
        <dbReference type="ARBA" id="ARBA00023242"/>
    </source>
</evidence>
<evidence type="ECO:0000313" key="7">
    <source>
        <dbReference type="EMBL" id="ODQ60629.1"/>
    </source>
</evidence>
<keyword evidence="8" id="KW-1185">Reference proteome</keyword>
<dbReference type="GO" id="GO:0003677">
    <property type="term" value="F:DNA binding"/>
    <property type="evidence" value="ECO:0007669"/>
    <property type="project" value="UniProtKB-KW"/>
</dbReference>
<evidence type="ECO:0000259" key="6">
    <source>
        <dbReference type="PROSITE" id="PS50048"/>
    </source>
</evidence>
<dbReference type="GO" id="GO:0008270">
    <property type="term" value="F:zinc ion binding"/>
    <property type="evidence" value="ECO:0007669"/>
    <property type="project" value="InterPro"/>
</dbReference>
<dbReference type="OrthoDB" id="5419315at2759"/>
<dbReference type="PANTHER" id="PTHR31069">
    <property type="entry name" value="OLEATE-ACTIVATED TRANSCRIPTION FACTOR 1-RELATED"/>
    <property type="match status" value="1"/>
</dbReference>
<gene>
    <name evidence="7" type="ORF">WICANDRAFT_82994</name>
</gene>
<feature type="compositionally biased region" description="Acidic residues" evidence="5">
    <location>
        <begin position="453"/>
        <end position="467"/>
    </location>
</feature>
<dbReference type="Pfam" id="PF00172">
    <property type="entry name" value="Zn_clus"/>
    <property type="match status" value="1"/>
</dbReference>
<dbReference type="CDD" id="cd00067">
    <property type="entry name" value="GAL4"/>
    <property type="match status" value="1"/>
</dbReference>
<sequence>MPPKKRSKVYQRTFIGCWTCRRRKIKCDATRPHCLRCAKSKLECEGYDVKLNWSTPLVVKNGEMIFNDDENELDEPPVTFQRSNIALCKWNIYNYYEDIDDDLENLESLENNAKIGPFTVFRYKSISQSSSPILIQSIPQSRSTSFIPTTSPIRSKTPTRIPTRQQQHHLIHQSLIKFAKISIIAKGLDESTPLLFPLPSIASTSINIDPNRVLQPLIKNIDNSIMITSYFKLSINHFMTLIPQIFHNKKPDFINYIQSTIQTSLGQFILHNNDQDLQLLLNVTTVSLLHKLDLNNLSSLTEITQLFKMTSHLPITTNSDLTTLSLILQIMIATTLGIYNPLFFKQSPILQSPISSIYKYLKLSNILLNPSQFEMDPKYSKIYEDLNQSYNLLKNIKTKPKQKDLKNGYGMILIQSKETPRDQIIKVPKYIDDDDEGPPPPSFVVNFSHAEDESSEDDDESSEESLDDDHHQQSMTLFNLDDVPDLLKESSFGVSNCLIFIFEELVKLINHKRIFNFLKITSRNFPKVCADFEDILHKSNDLIIDSKCHNDLKFYNCLVLLYYKLVMNYPSHLLNYHFNALKNINPDVDLGLIWFVKHALDGHSSKNVELGQFDKVWLNNWESKQLIYELKLKNNNGDWANLMNLEKFNDFFVL</sequence>
<name>A0A1E3P585_WICAA</name>
<dbReference type="AlphaFoldDB" id="A0A1E3P585"/>
<keyword evidence="1" id="KW-0805">Transcription regulation</keyword>
<dbReference type="EMBL" id="KV454209">
    <property type="protein sequence ID" value="ODQ60629.1"/>
    <property type="molecule type" value="Genomic_DNA"/>
</dbReference>
<dbReference type="InterPro" id="IPR036864">
    <property type="entry name" value="Zn2-C6_fun-type_DNA-bd_sf"/>
</dbReference>
<dbReference type="InterPro" id="IPR001138">
    <property type="entry name" value="Zn2Cys6_DnaBD"/>
</dbReference>
<evidence type="ECO:0000256" key="3">
    <source>
        <dbReference type="ARBA" id="ARBA00023163"/>
    </source>
</evidence>
<dbReference type="PROSITE" id="PS50048">
    <property type="entry name" value="ZN2_CY6_FUNGAL_2"/>
    <property type="match status" value="1"/>
</dbReference>
<dbReference type="RefSeq" id="XP_019039836.1">
    <property type="nucleotide sequence ID" value="XM_019185470.1"/>
</dbReference>
<keyword evidence="4" id="KW-0539">Nucleus</keyword>
<dbReference type="PANTHER" id="PTHR31069:SF32">
    <property type="entry name" value="ARGININE METABOLISM REGULATION PROTEIN II"/>
    <property type="match status" value="1"/>
</dbReference>
<accession>A0A1E3P585</accession>
<reference evidence="7 8" key="1">
    <citation type="journal article" date="2016" name="Proc. Natl. Acad. Sci. U.S.A.">
        <title>Comparative genomics of biotechnologically important yeasts.</title>
        <authorList>
            <person name="Riley R."/>
            <person name="Haridas S."/>
            <person name="Wolfe K.H."/>
            <person name="Lopes M.R."/>
            <person name="Hittinger C.T."/>
            <person name="Goeker M."/>
            <person name="Salamov A.A."/>
            <person name="Wisecaver J.H."/>
            <person name="Long T.M."/>
            <person name="Calvey C.H."/>
            <person name="Aerts A.L."/>
            <person name="Barry K.W."/>
            <person name="Choi C."/>
            <person name="Clum A."/>
            <person name="Coughlan A.Y."/>
            <person name="Deshpande S."/>
            <person name="Douglass A.P."/>
            <person name="Hanson S.J."/>
            <person name="Klenk H.-P."/>
            <person name="LaButti K.M."/>
            <person name="Lapidus A."/>
            <person name="Lindquist E.A."/>
            <person name="Lipzen A.M."/>
            <person name="Meier-Kolthoff J.P."/>
            <person name="Ohm R.A."/>
            <person name="Otillar R.P."/>
            <person name="Pangilinan J.L."/>
            <person name="Peng Y."/>
            <person name="Rokas A."/>
            <person name="Rosa C.A."/>
            <person name="Scheuner C."/>
            <person name="Sibirny A.A."/>
            <person name="Slot J.C."/>
            <person name="Stielow J.B."/>
            <person name="Sun H."/>
            <person name="Kurtzman C.P."/>
            <person name="Blackwell M."/>
            <person name="Grigoriev I.V."/>
            <person name="Jeffries T.W."/>
        </authorList>
    </citation>
    <scope>NUCLEOTIDE SEQUENCE [LARGE SCALE GENOMIC DNA]</scope>
    <source>
        <strain evidence="8">ATCC 58044 / CBS 1984 / NCYC 433 / NRRL Y-366-8</strain>
    </source>
</reference>
<proteinExistence type="predicted"/>
<evidence type="ECO:0000256" key="1">
    <source>
        <dbReference type="ARBA" id="ARBA00023015"/>
    </source>
</evidence>
<protein>
    <recommendedName>
        <fullName evidence="6">Zn(2)-C6 fungal-type domain-containing protein</fullName>
    </recommendedName>
</protein>
<dbReference type="STRING" id="683960.A0A1E3P585"/>
<dbReference type="SUPFAM" id="SSF57701">
    <property type="entry name" value="Zn2/Cys6 DNA-binding domain"/>
    <property type="match status" value="1"/>
</dbReference>
<evidence type="ECO:0000256" key="2">
    <source>
        <dbReference type="ARBA" id="ARBA00023125"/>
    </source>
</evidence>
<organism evidence="7 8">
    <name type="scientific">Wickerhamomyces anomalus (strain ATCC 58044 / CBS 1984 / NCYC 433 / NRRL Y-366-8)</name>
    <name type="common">Yeast</name>
    <name type="synonym">Hansenula anomala</name>
    <dbReference type="NCBI Taxonomy" id="683960"/>
    <lineage>
        <taxon>Eukaryota</taxon>
        <taxon>Fungi</taxon>
        <taxon>Dikarya</taxon>
        <taxon>Ascomycota</taxon>
        <taxon>Saccharomycotina</taxon>
        <taxon>Saccharomycetes</taxon>
        <taxon>Phaffomycetales</taxon>
        <taxon>Wickerhamomycetaceae</taxon>
        <taxon>Wickerhamomyces</taxon>
    </lineage>
</organism>